<dbReference type="EMBL" id="JAKILB010000007">
    <property type="protein sequence ID" value="MCL1139498.1"/>
    <property type="molecule type" value="Genomic_DNA"/>
</dbReference>
<gene>
    <name evidence="2" type="ORF">L2740_13185</name>
</gene>
<organism evidence="2 3">
    <name type="scientific">Shewanella pneumatophori</name>
    <dbReference type="NCBI Taxonomy" id="314092"/>
    <lineage>
        <taxon>Bacteria</taxon>
        <taxon>Pseudomonadati</taxon>
        <taxon>Pseudomonadota</taxon>
        <taxon>Gammaproteobacteria</taxon>
        <taxon>Alteromonadales</taxon>
        <taxon>Shewanellaceae</taxon>
        <taxon>Shewanella</taxon>
    </lineage>
</organism>
<sequence length="245" mass="26708">MKKTLLACALLGYLVGTSAQAATVVGFKVGGDYWKADTNGTFAERGKAQQEFNYDSSSQGSIWVAVEHPIPLVPNVKIRQNSLDADGKMSDADFNFNGHDFSGNVNANADLSNTDFVLYYEILDNDIVSLDLGAAYKKMDGQFRVSDAGHPETKNIDSGIVMGYIDAQVGIPGLGLYGFTDIMMGVDESSVYDYSLGLGWNFDGTALDYRIRAGYRDFKFDVNGFDGVTADMQFKGYFAGLELVF</sequence>
<evidence type="ECO:0000313" key="3">
    <source>
        <dbReference type="Proteomes" id="UP001139293"/>
    </source>
</evidence>
<comment type="caution">
    <text evidence="2">The sequence shown here is derived from an EMBL/GenBank/DDBJ whole genome shotgun (WGS) entry which is preliminary data.</text>
</comment>
<feature type="signal peptide" evidence="1">
    <location>
        <begin position="1"/>
        <end position="21"/>
    </location>
</feature>
<reference evidence="2" key="1">
    <citation type="submission" date="2022-01" db="EMBL/GenBank/DDBJ databases">
        <title>Whole genome-based taxonomy of the Shewanellaceae.</title>
        <authorList>
            <person name="Martin-Rodriguez A.J."/>
        </authorList>
    </citation>
    <scope>NUCLEOTIDE SEQUENCE</scope>
    <source>
        <strain evidence="2">KCTC 23973</strain>
    </source>
</reference>
<dbReference type="Proteomes" id="UP001139293">
    <property type="component" value="Unassembled WGS sequence"/>
</dbReference>
<name>A0A9X1ZKI4_9GAMM</name>
<evidence type="ECO:0000256" key="1">
    <source>
        <dbReference type="SAM" id="SignalP"/>
    </source>
</evidence>
<accession>A0A9X1ZKI4</accession>
<dbReference type="NCBIfam" id="TIGR04219">
    <property type="entry name" value="OMP_w_GlyGly"/>
    <property type="match status" value="1"/>
</dbReference>
<proteinExistence type="predicted"/>
<dbReference type="InterPro" id="IPR026387">
    <property type="entry name" value="OMP_w_GlyGly"/>
</dbReference>
<evidence type="ECO:0000313" key="2">
    <source>
        <dbReference type="EMBL" id="MCL1139498.1"/>
    </source>
</evidence>
<dbReference type="RefSeq" id="WP_248950622.1">
    <property type="nucleotide sequence ID" value="NZ_JAKILB010000007.1"/>
</dbReference>
<keyword evidence="3" id="KW-1185">Reference proteome</keyword>
<dbReference type="AlphaFoldDB" id="A0A9X1ZKI4"/>
<feature type="chain" id="PRO_5040988103" evidence="1">
    <location>
        <begin position="22"/>
        <end position="245"/>
    </location>
</feature>
<protein>
    <submittedName>
        <fullName evidence="2">TIGR04219 family outer membrane beta-barrel protein</fullName>
    </submittedName>
</protein>
<keyword evidence="1" id="KW-0732">Signal</keyword>